<dbReference type="EMBL" id="CP022604">
    <property type="protein sequence ID" value="ASV86493.1"/>
    <property type="molecule type" value="Genomic_DNA"/>
</dbReference>
<dbReference type="Proteomes" id="UP000215256">
    <property type="component" value="Chromosome 1"/>
</dbReference>
<dbReference type="KEGG" id="och:CES85_1036"/>
<evidence type="ECO:0000313" key="2">
    <source>
        <dbReference type="Proteomes" id="UP000215256"/>
    </source>
</evidence>
<dbReference type="RefSeq" id="WP_095446565.1">
    <property type="nucleotide sequence ID" value="NZ_CP022604.1"/>
</dbReference>
<protein>
    <submittedName>
        <fullName evidence="1">Uncharacterized protein</fullName>
    </submittedName>
</protein>
<accession>A0A248UI24</accession>
<proteinExistence type="predicted"/>
<dbReference type="OrthoDB" id="8447973at2"/>
<dbReference type="AlphaFoldDB" id="A0A248UI24"/>
<organism evidence="1 2">
    <name type="scientific">Ochrobactrum quorumnocens</name>
    <dbReference type="NCBI Taxonomy" id="271865"/>
    <lineage>
        <taxon>Bacteria</taxon>
        <taxon>Pseudomonadati</taxon>
        <taxon>Pseudomonadota</taxon>
        <taxon>Alphaproteobacteria</taxon>
        <taxon>Hyphomicrobiales</taxon>
        <taxon>Brucellaceae</taxon>
        <taxon>Brucella/Ochrobactrum group</taxon>
        <taxon>Ochrobactrum</taxon>
    </lineage>
</organism>
<reference evidence="1 2" key="1">
    <citation type="submission" date="2017-07" db="EMBL/GenBank/DDBJ databases">
        <title>Phylogenetic study on the rhizospheric bacterium Ochrobactrum sp. A44.</title>
        <authorList>
            <person name="Krzyzanowska D.M."/>
            <person name="Ossowicki A."/>
            <person name="Rajewska M."/>
            <person name="Maciag T."/>
            <person name="Kaczynski Z."/>
            <person name="Czerwicka M."/>
            <person name="Jafra S."/>
        </authorList>
    </citation>
    <scope>NUCLEOTIDE SEQUENCE [LARGE SCALE GENOMIC DNA]</scope>
    <source>
        <strain evidence="1 2">A44</strain>
    </source>
</reference>
<evidence type="ECO:0000313" key="1">
    <source>
        <dbReference type="EMBL" id="ASV86493.1"/>
    </source>
</evidence>
<gene>
    <name evidence="1" type="ORF">CES85_1036</name>
</gene>
<sequence length="243" mass="27498">MSDRKEIQALHAAISHRDWHAVEIAANVLRDQDARPTPSRAQALEDEIVKHANKTVTLGGQNYKAILLEDVLSVVRAFSSLSMDVTFPQHEEEPTKWQWWGGRDEEWFTIGPCESKEEVIQLAIDERVGEFFSDDGKWYVAVHVIEAQQEPVKLSDYILDADRLLQSAEESLAESDRASAEYDEGPYFDATGDQISDLDKRTRLACDEWQHSHGLKFVPSTFSASRNREHVVAEIPTSTEVSS</sequence>
<name>A0A248UI24_9HYPH</name>